<organism evidence="1">
    <name type="scientific">Mesocestoides corti</name>
    <name type="common">Flatworm</name>
    <dbReference type="NCBI Taxonomy" id="53468"/>
    <lineage>
        <taxon>Eukaryota</taxon>
        <taxon>Metazoa</taxon>
        <taxon>Spiralia</taxon>
        <taxon>Lophotrochozoa</taxon>
        <taxon>Platyhelminthes</taxon>
        <taxon>Cestoda</taxon>
        <taxon>Eucestoda</taxon>
        <taxon>Cyclophyllidea</taxon>
        <taxon>Mesocestoididae</taxon>
        <taxon>Mesocestoides</taxon>
    </lineage>
</organism>
<name>A0A5K3FGN0_MESCO</name>
<proteinExistence type="predicted"/>
<evidence type="ECO:0000313" key="1">
    <source>
        <dbReference type="WBParaSite" id="MCU_007235-RA"/>
    </source>
</evidence>
<dbReference type="AlphaFoldDB" id="A0A5K3FGN0"/>
<sequence length="76" mass="8785">MSKATILNECKLQFEVIERLHSKLQPERISLLNYAALKTPERAPIRVENPRRHNRIVTKPGAVRVPCINAIFRLLI</sequence>
<dbReference type="WBParaSite" id="MCU_007235-RA">
    <property type="protein sequence ID" value="MCU_007235-RA"/>
    <property type="gene ID" value="MCU_007235"/>
</dbReference>
<accession>A0A5K3FGN0</accession>
<reference evidence="1" key="1">
    <citation type="submission" date="2019-11" db="UniProtKB">
        <authorList>
            <consortium name="WormBaseParasite"/>
        </authorList>
    </citation>
    <scope>IDENTIFICATION</scope>
</reference>
<protein>
    <submittedName>
        <fullName evidence="1">Mobile element protein</fullName>
    </submittedName>
</protein>